<name>A0AAW0G6B2_9APHY</name>
<dbReference type="PANTHER" id="PTHR40465:SF1">
    <property type="entry name" value="DUF6534 DOMAIN-CONTAINING PROTEIN"/>
    <property type="match status" value="1"/>
</dbReference>
<gene>
    <name evidence="3" type="ORF">QCA50_011201</name>
</gene>
<organism evidence="3 4">
    <name type="scientific">Cerrena zonata</name>
    <dbReference type="NCBI Taxonomy" id="2478898"/>
    <lineage>
        <taxon>Eukaryota</taxon>
        <taxon>Fungi</taxon>
        <taxon>Dikarya</taxon>
        <taxon>Basidiomycota</taxon>
        <taxon>Agaricomycotina</taxon>
        <taxon>Agaricomycetes</taxon>
        <taxon>Polyporales</taxon>
        <taxon>Cerrenaceae</taxon>
        <taxon>Cerrena</taxon>
    </lineage>
</organism>
<dbReference type="InterPro" id="IPR045339">
    <property type="entry name" value="DUF6534"/>
</dbReference>
<evidence type="ECO:0000313" key="4">
    <source>
        <dbReference type="Proteomes" id="UP001385951"/>
    </source>
</evidence>
<protein>
    <recommendedName>
        <fullName evidence="2">DUF6534 domain-containing protein</fullName>
    </recommendedName>
</protein>
<keyword evidence="1" id="KW-0812">Transmembrane</keyword>
<dbReference type="EMBL" id="JASBNA010000019">
    <property type="protein sequence ID" value="KAK7685854.1"/>
    <property type="molecule type" value="Genomic_DNA"/>
</dbReference>
<dbReference type="Proteomes" id="UP001385951">
    <property type="component" value="Unassembled WGS sequence"/>
</dbReference>
<reference evidence="3 4" key="1">
    <citation type="submission" date="2022-09" db="EMBL/GenBank/DDBJ databases">
        <authorList>
            <person name="Palmer J.M."/>
        </authorList>
    </citation>
    <scope>NUCLEOTIDE SEQUENCE [LARGE SCALE GENOMIC DNA]</scope>
    <source>
        <strain evidence="3 4">DSM 7382</strain>
    </source>
</reference>
<accession>A0AAW0G6B2</accession>
<proteinExistence type="predicted"/>
<feature type="transmembrane region" description="Helical" evidence="1">
    <location>
        <begin position="71"/>
        <end position="91"/>
    </location>
</feature>
<feature type="transmembrane region" description="Helical" evidence="1">
    <location>
        <begin position="97"/>
        <end position="118"/>
    </location>
</feature>
<evidence type="ECO:0000256" key="1">
    <source>
        <dbReference type="SAM" id="Phobius"/>
    </source>
</evidence>
<dbReference type="Pfam" id="PF20152">
    <property type="entry name" value="DUF6534"/>
    <property type="match status" value="1"/>
</dbReference>
<keyword evidence="4" id="KW-1185">Reference proteome</keyword>
<keyword evidence="1" id="KW-1133">Transmembrane helix</keyword>
<evidence type="ECO:0000259" key="2">
    <source>
        <dbReference type="Pfam" id="PF20152"/>
    </source>
</evidence>
<feature type="transmembrane region" description="Helical" evidence="1">
    <location>
        <begin position="23"/>
        <end position="51"/>
    </location>
</feature>
<dbReference type="PANTHER" id="PTHR40465">
    <property type="entry name" value="CHROMOSOME 1, WHOLE GENOME SHOTGUN SEQUENCE"/>
    <property type="match status" value="1"/>
</dbReference>
<evidence type="ECO:0000313" key="3">
    <source>
        <dbReference type="EMBL" id="KAK7685854.1"/>
    </source>
</evidence>
<feature type="domain" description="DUF6534" evidence="2">
    <location>
        <begin position="36"/>
        <end position="122"/>
    </location>
</feature>
<keyword evidence="1" id="KW-0472">Membrane</keyword>
<dbReference type="AlphaFoldDB" id="A0AAW0G6B2"/>
<sequence>MYSAAAAYTRVDRTWSSFHGSHAWANLTVIVANSLSAVVDGTIALMMIYFLKQNRTGVERTDNAIRWIMAYTVNSGAITMFGSIAIIITFHAMENSLLFAGVVLVVSKLYANSLLGALNSRHLVRKKLNHQTTAITGVLTTPHFNINVFATDSSPTQSVLGLSADLVESQLPRSQAEYRLNGLDGITDC</sequence>
<comment type="caution">
    <text evidence="3">The sequence shown here is derived from an EMBL/GenBank/DDBJ whole genome shotgun (WGS) entry which is preliminary data.</text>
</comment>